<dbReference type="Proteomes" id="UP000553706">
    <property type="component" value="Unassembled WGS sequence"/>
</dbReference>
<dbReference type="InterPro" id="IPR014782">
    <property type="entry name" value="Peptidase_M1_dom"/>
</dbReference>
<dbReference type="InterPro" id="IPR024601">
    <property type="entry name" value="Peptidase_M1_pepN_C"/>
</dbReference>
<dbReference type="InterPro" id="IPR035414">
    <property type="entry name" value="Peptidase_M1_pepN_Ig-like"/>
</dbReference>
<name>A0A840VKJ6_9PROT</name>
<dbReference type="InterPro" id="IPR037144">
    <property type="entry name" value="Peptidase_M1_pepN_C_sf"/>
</dbReference>
<feature type="domain" description="Peptidase M1 alanyl aminopeptidase Ig-like fold" evidence="14">
    <location>
        <begin position="447"/>
        <end position="538"/>
    </location>
</feature>
<feature type="domain" description="Aminopeptidase N-like N-terminal" evidence="16">
    <location>
        <begin position="106"/>
        <end position="188"/>
    </location>
</feature>
<dbReference type="InterPro" id="IPR027268">
    <property type="entry name" value="Peptidase_M4/M1_CTD_sf"/>
</dbReference>
<reference evidence="17 18" key="1">
    <citation type="submission" date="2020-08" db="EMBL/GenBank/DDBJ databases">
        <title>Genomic Encyclopedia of Type Strains, Phase IV (KMG-IV): sequencing the most valuable type-strain genomes for metagenomic binning, comparative biology and taxonomic classification.</title>
        <authorList>
            <person name="Goeker M."/>
        </authorList>
    </citation>
    <scope>NUCLEOTIDE SEQUENCE [LARGE SCALE GENOMIC DNA]</scope>
    <source>
        <strain evidence="17 18">DSM 27026</strain>
    </source>
</reference>
<dbReference type="GO" id="GO:0016285">
    <property type="term" value="F:alanyl aminopeptidase activity"/>
    <property type="evidence" value="ECO:0007669"/>
    <property type="project" value="UniProtKB-EC"/>
</dbReference>
<dbReference type="GO" id="GO:0008270">
    <property type="term" value="F:zinc ion binding"/>
    <property type="evidence" value="ECO:0007669"/>
    <property type="project" value="InterPro"/>
</dbReference>
<evidence type="ECO:0000259" key="13">
    <source>
        <dbReference type="Pfam" id="PF01433"/>
    </source>
</evidence>
<dbReference type="Gene3D" id="1.10.390.10">
    <property type="entry name" value="Neutral Protease Domain 2"/>
    <property type="match status" value="1"/>
</dbReference>
<dbReference type="EC" id="3.4.11.2" evidence="4 12"/>
<evidence type="ECO:0000256" key="12">
    <source>
        <dbReference type="NCBIfam" id="TIGR02414"/>
    </source>
</evidence>
<dbReference type="PANTHER" id="PTHR46322:SF1">
    <property type="entry name" value="PUROMYCIN-SENSITIVE AMINOPEPTIDASE"/>
    <property type="match status" value="1"/>
</dbReference>
<dbReference type="InterPro" id="IPR038438">
    <property type="entry name" value="PepN_Ig-like_sf"/>
</dbReference>
<evidence type="ECO:0000256" key="2">
    <source>
        <dbReference type="ARBA" id="ARBA00001947"/>
    </source>
</evidence>
<dbReference type="GO" id="GO:0006508">
    <property type="term" value="P:proteolysis"/>
    <property type="evidence" value="ECO:0007669"/>
    <property type="project" value="UniProtKB-UniRule"/>
</dbReference>
<dbReference type="FunFam" id="2.60.40.1840:FF:000001">
    <property type="entry name" value="Aminopeptidase N"/>
    <property type="match status" value="1"/>
</dbReference>
<dbReference type="CDD" id="cd09600">
    <property type="entry name" value="M1_APN"/>
    <property type="match status" value="1"/>
</dbReference>
<dbReference type="InterPro" id="IPR042097">
    <property type="entry name" value="Aminopeptidase_N-like_N_sf"/>
</dbReference>
<dbReference type="Gene3D" id="2.60.40.1840">
    <property type="match status" value="1"/>
</dbReference>
<dbReference type="EMBL" id="JACHFJ010000001">
    <property type="protein sequence ID" value="MBB5372020.1"/>
    <property type="molecule type" value="Genomic_DNA"/>
</dbReference>
<dbReference type="Pfam" id="PF01433">
    <property type="entry name" value="Peptidase_M1"/>
    <property type="match status" value="1"/>
</dbReference>
<evidence type="ECO:0000256" key="9">
    <source>
        <dbReference type="ARBA" id="ARBA00022801"/>
    </source>
</evidence>
<feature type="domain" description="Peptidase M1 alanyl aminopeptidase C-terminal" evidence="15">
    <location>
        <begin position="543"/>
        <end position="860"/>
    </location>
</feature>
<keyword evidence="18" id="KW-1185">Reference proteome</keyword>
<dbReference type="InterPro" id="IPR001930">
    <property type="entry name" value="Peptidase_M1"/>
</dbReference>
<evidence type="ECO:0000259" key="16">
    <source>
        <dbReference type="Pfam" id="PF17900"/>
    </source>
</evidence>
<keyword evidence="6 17" id="KW-0031">Aminopeptidase</keyword>
<evidence type="ECO:0000259" key="14">
    <source>
        <dbReference type="Pfam" id="PF11940"/>
    </source>
</evidence>
<gene>
    <name evidence="17" type="ORF">HNP71_000244</name>
</gene>
<dbReference type="RefSeq" id="WP_183265021.1">
    <property type="nucleotide sequence ID" value="NZ_JACHFJ010000001.1"/>
</dbReference>
<evidence type="ECO:0000313" key="17">
    <source>
        <dbReference type="EMBL" id="MBB5372020.1"/>
    </source>
</evidence>
<keyword evidence="7" id="KW-0645">Protease</keyword>
<keyword evidence="10" id="KW-0862">Zinc</keyword>
<dbReference type="PANTHER" id="PTHR46322">
    <property type="entry name" value="PUROMYCIN-SENSITIVE AMINOPEPTIDASE"/>
    <property type="match status" value="1"/>
</dbReference>
<dbReference type="NCBIfam" id="TIGR02414">
    <property type="entry name" value="pepN_proteo"/>
    <property type="match status" value="1"/>
</dbReference>
<evidence type="ECO:0000256" key="1">
    <source>
        <dbReference type="ARBA" id="ARBA00000098"/>
    </source>
</evidence>
<sequence length="861" mass="96514">MAEPSSIHIPVNLADYTPPVFQVETVELEFDLHPAATLVRSRLRLHRHAAGQLHLNGRKLKLREILLDGEPLGDNLYSLDPSGLTVFEVPDEFTLETLVEINPAENTELSGLYMSGSGFFTQCEPEGFRKITFFPDRPDVMARYRVRMSADAKRFPVLLSNGNKLAEGEEYGRHWAEWEDPHPKPSYLFALVAADLVAVKDEFTTRSGRHVDLGIWVERGDETRCGHAMASLKRAMLWDEDTFGLEYDLDVFNIAAVSDFNAGAMENKGLNIFNTAYVLASSATATDTDFQNVERVIAHEYFHNWTGDRVTCRDWFQLSLKEGLTVFRDQEYMADQFSAAVKRIADVRLLRATQFRDDAGPLAHPVRPASYLEINNFYTTTIYEKGAEVVRMYRTLMGREAFRHGMEIYIRDNDNSAATVEDFFNAMQAAVPEHNIWQIMRWYEQAGTPEVTAEETYDPASRSFTLTLRQTTKPTPGQDEKHPFLMPVAIGLLDAEGRDLLSETLLFHKAEQSFVFADIDQPAAVSLFRGFSAPIKLKGQSRERLAFLAAKDTDLFNRWDALQQYATAVLLEAVAAHQDGQVFRLDDGLLEAIAATLREAPRDPAFTAEALLLPAESLLADEMGVVDPDAIHAVREATRAALGEALRDRLNSTYWEYGKVDPADHSGPAMGARALKNATLAYLAASGDASRAWEQFNNTGNMTDRLAALTQLADLPGEKRDTALTSFYETWRNTPLVLDKWFSVQARANAADTLERVQALTRHEAFELRNPNRVRSLIGAFSANQAKFHNASGAGYRLLGDMVLRLDETNPQIAARLVSGLSSWRRFDTARQDLMRAELERILAREGLSSNTYEMASKALG</sequence>
<evidence type="ECO:0000256" key="11">
    <source>
        <dbReference type="ARBA" id="ARBA00023049"/>
    </source>
</evidence>
<dbReference type="Gene3D" id="2.60.40.1730">
    <property type="entry name" value="tricorn interacting facor f3 domain"/>
    <property type="match status" value="1"/>
</dbReference>
<dbReference type="InterPro" id="IPR012779">
    <property type="entry name" value="Peptidase_M1_pepN"/>
</dbReference>
<dbReference type="Pfam" id="PF17432">
    <property type="entry name" value="DUF3458_C"/>
    <property type="match status" value="1"/>
</dbReference>
<dbReference type="PRINTS" id="PR00756">
    <property type="entry name" value="ALADIPTASE"/>
</dbReference>
<dbReference type="SUPFAM" id="SSF55486">
    <property type="entry name" value="Metalloproteases ('zincins'), catalytic domain"/>
    <property type="match status" value="1"/>
</dbReference>
<feature type="domain" description="Peptidase M1 membrane alanine aminopeptidase" evidence="13">
    <location>
        <begin position="228"/>
        <end position="441"/>
    </location>
</feature>
<evidence type="ECO:0000256" key="5">
    <source>
        <dbReference type="ARBA" id="ARBA00015611"/>
    </source>
</evidence>
<dbReference type="GO" id="GO:0008237">
    <property type="term" value="F:metallopeptidase activity"/>
    <property type="evidence" value="ECO:0007669"/>
    <property type="project" value="UniProtKB-UniRule"/>
</dbReference>
<proteinExistence type="inferred from homology"/>
<dbReference type="SUPFAM" id="SSF63737">
    <property type="entry name" value="Leukotriene A4 hydrolase N-terminal domain"/>
    <property type="match status" value="1"/>
</dbReference>
<evidence type="ECO:0000256" key="3">
    <source>
        <dbReference type="ARBA" id="ARBA00010136"/>
    </source>
</evidence>
<evidence type="ECO:0000256" key="7">
    <source>
        <dbReference type="ARBA" id="ARBA00022670"/>
    </source>
</evidence>
<evidence type="ECO:0000256" key="6">
    <source>
        <dbReference type="ARBA" id="ARBA00022438"/>
    </source>
</evidence>
<protein>
    <recommendedName>
        <fullName evidence="5 12">Aminopeptidase N</fullName>
        <ecNumber evidence="4 12">3.4.11.2</ecNumber>
    </recommendedName>
</protein>
<evidence type="ECO:0000256" key="4">
    <source>
        <dbReference type="ARBA" id="ARBA00012564"/>
    </source>
</evidence>
<keyword evidence="9 17" id="KW-0378">Hydrolase</keyword>
<dbReference type="Pfam" id="PF11940">
    <property type="entry name" value="DUF3458"/>
    <property type="match status" value="1"/>
</dbReference>
<comment type="caution">
    <text evidence="17">The sequence shown here is derived from an EMBL/GenBank/DDBJ whole genome shotgun (WGS) entry which is preliminary data.</text>
</comment>
<evidence type="ECO:0000256" key="8">
    <source>
        <dbReference type="ARBA" id="ARBA00022723"/>
    </source>
</evidence>
<accession>A0A840VKJ6</accession>
<comment type="similarity">
    <text evidence="3">Belongs to the peptidase M1 family.</text>
</comment>
<keyword evidence="11" id="KW-0482">Metalloprotease</keyword>
<evidence type="ECO:0000256" key="10">
    <source>
        <dbReference type="ARBA" id="ARBA00022833"/>
    </source>
</evidence>
<dbReference type="FunFam" id="3.30.2010.30:FF:000002">
    <property type="entry name" value="Putative aminopeptidase N"/>
    <property type="match status" value="1"/>
</dbReference>
<dbReference type="Pfam" id="PF17900">
    <property type="entry name" value="Peptidase_M1_N"/>
    <property type="match status" value="1"/>
</dbReference>
<keyword evidence="8" id="KW-0479">Metal-binding</keyword>
<evidence type="ECO:0000313" key="18">
    <source>
        <dbReference type="Proteomes" id="UP000553706"/>
    </source>
</evidence>
<dbReference type="Gene3D" id="3.30.2010.30">
    <property type="match status" value="1"/>
</dbReference>
<dbReference type="Gene3D" id="1.25.50.10">
    <property type="entry name" value="Peptidase M1, alanyl aminopeptidase, C-terminal domain"/>
    <property type="match status" value="1"/>
</dbReference>
<dbReference type="InterPro" id="IPR045357">
    <property type="entry name" value="Aminopeptidase_N-like_N"/>
</dbReference>
<dbReference type="AlphaFoldDB" id="A0A840VKJ6"/>
<comment type="catalytic activity">
    <reaction evidence="1">
        <text>Release of an N-terminal amino acid, Xaa-|-Yaa- from a peptide, amide or arylamide. Xaa is preferably Ala, but may be most amino acids including Pro (slow action). When a terminal hydrophobic residue is followed by a prolyl residue, the two may be released as an intact Xaa-Pro dipeptide.</text>
        <dbReference type="EC" id="3.4.11.2"/>
    </reaction>
</comment>
<organism evidence="17 18">
    <name type="scientific">Acidocella aromatica</name>
    <dbReference type="NCBI Taxonomy" id="1303579"/>
    <lineage>
        <taxon>Bacteria</taxon>
        <taxon>Pseudomonadati</taxon>
        <taxon>Pseudomonadota</taxon>
        <taxon>Alphaproteobacteria</taxon>
        <taxon>Acetobacterales</taxon>
        <taxon>Acidocellaceae</taxon>
        <taxon>Acidocella</taxon>
    </lineage>
</organism>
<comment type="cofactor">
    <cofactor evidence="2">
        <name>Zn(2+)</name>
        <dbReference type="ChEBI" id="CHEBI:29105"/>
    </cofactor>
</comment>
<evidence type="ECO:0000259" key="15">
    <source>
        <dbReference type="Pfam" id="PF17432"/>
    </source>
</evidence>